<evidence type="ECO:0000256" key="5">
    <source>
        <dbReference type="ARBA" id="ARBA00022908"/>
    </source>
</evidence>
<evidence type="ECO:0000313" key="14">
    <source>
        <dbReference type="Proteomes" id="UP000252357"/>
    </source>
</evidence>
<gene>
    <name evidence="9" type="primary">xerC</name>
    <name evidence="13" type="ORF">DU000_07485</name>
</gene>
<evidence type="ECO:0000259" key="12">
    <source>
        <dbReference type="PROSITE" id="PS51900"/>
    </source>
</evidence>
<evidence type="ECO:0000313" key="13">
    <source>
        <dbReference type="EMBL" id="RCS58633.1"/>
    </source>
</evidence>
<accession>A0A368L583</accession>
<evidence type="ECO:0000256" key="10">
    <source>
        <dbReference type="SAM" id="MobiDB-lite"/>
    </source>
</evidence>
<dbReference type="PROSITE" id="PS51900">
    <property type="entry name" value="CB"/>
    <property type="match status" value="1"/>
</dbReference>
<comment type="caution">
    <text evidence="13">The sequence shown here is derived from an EMBL/GenBank/DDBJ whole genome shotgun (WGS) entry which is preliminary data.</text>
</comment>
<comment type="subunit">
    <text evidence="9">Forms a cyclic heterotetrameric complex composed of two molecules of XerC and two molecules of XerD.</text>
</comment>
<keyword evidence="4 9" id="KW-0159">Chromosome partition</keyword>
<dbReference type="InterPro" id="IPR010998">
    <property type="entry name" value="Integrase_recombinase_N"/>
</dbReference>
<evidence type="ECO:0000256" key="1">
    <source>
        <dbReference type="ARBA" id="ARBA00004496"/>
    </source>
</evidence>
<keyword evidence="2 9" id="KW-0963">Cytoplasm</keyword>
<evidence type="ECO:0000256" key="6">
    <source>
        <dbReference type="ARBA" id="ARBA00023125"/>
    </source>
</evidence>
<dbReference type="GO" id="GO:0003677">
    <property type="term" value="F:DNA binding"/>
    <property type="evidence" value="ECO:0007669"/>
    <property type="project" value="UniProtKB-UniRule"/>
</dbReference>
<feature type="active site" evidence="9">
    <location>
        <position position="285"/>
    </location>
</feature>
<dbReference type="AlphaFoldDB" id="A0A368L583"/>
<dbReference type="InterPro" id="IPR002104">
    <property type="entry name" value="Integrase_catalytic"/>
</dbReference>
<dbReference type="GO" id="GO:0005737">
    <property type="term" value="C:cytoplasm"/>
    <property type="evidence" value="ECO:0007669"/>
    <property type="project" value="UniProtKB-SubCell"/>
</dbReference>
<name>A0A368L583_9BURK</name>
<comment type="subcellular location">
    <subcellularLocation>
        <location evidence="1 9">Cytoplasm</location>
    </subcellularLocation>
</comment>
<feature type="compositionally biased region" description="Polar residues" evidence="10">
    <location>
        <begin position="132"/>
        <end position="147"/>
    </location>
</feature>
<dbReference type="EMBL" id="QPGB01000002">
    <property type="protein sequence ID" value="RCS58633.1"/>
    <property type="molecule type" value="Genomic_DNA"/>
</dbReference>
<comment type="function">
    <text evidence="9">Site-specific tyrosine recombinase, which acts by catalyzing the cutting and rejoining of the recombining DNA molecules. The XerC-XerD complex is essential to convert dimers of the bacterial chromosome into monomers to permit their segregation at cell division. It also contributes to the segregational stability of plasmids.</text>
</comment>
<evidence type="ECO:0000256" key="9">
    <source>
        <dbReference type="HAMAP-Rule" id="MF_01808"/>
    </source>
</evidence>
<evidence type="ECO:0000256" key="4">
    <source>
        <dbReference type="ARBA" id="ARBA00022829"/>
    </source>
</evidence>
<proteinExistence type="inferred from homology"/>
<dbReference type="CDD" id="cd00798">
    <property type="entry name" value="INT_XerDC_C"/>
    <property type="match status" value="1"/>
</dbReference>
<evidence type="ECO:0000256" key="3">
    <source>
        <dbReference type="ARBA" id="ARBA00022618"/>
    </source>
</evidence>
<dbReference type="PANTHER" id="PTHR30349:SF81">
    <property type="entry name" value="TYROSINE RECOMBINASE XERC"/>
    <property type="match status" value="1"/>
</dbReference>
<dbReference type="GO" id="GO:0009037">
    <property type="term" value="F:tyrosine-based site-specific recombinase activity"/>
    <property type="evidence" value="ECO:0007669"/>
    <property type="project" value="UniProtKB-UniRule"/>
</dbReference>
<feature type="region of interest" description="Disordered" evidence="10">
    <location>
        <begin position="132"/>
        <end position="152"/>
    </location>
</feature>
<dbReference type="InterPro" id="IPR011010">
    <property type="entry name" value="DNA_brk_join_enz"/>
</dbReference>
<dbReference type="InterPro" id="IPR013762">
    <property type="entry name" value="Integrase-like_cat_sf"/>
</dbReference>
<dbReference type="Gene3D" id="1.10.150.130">
    <property type="match status" value="1"/>
</dbReference>
<dbReference type="Pfam" id="PF02899">
    <property type="entry name" value="Phage_int_SAM_1"/>
    <property type="match status" value="1"/>
</dbReference>
<organism evidence="13 14">
    <name type="scientific">Parvibium lacunae</name>
    <dbReference type="NCBI Taxonomy" id="1888893"/>
    <lineage>
        <taxon>Bacteria</taxon>
        <taxon>Pseudomonadati</taxon>
        <taxon>Pseudomonadota</taxon>
        <taxon>Betaproteobacteria</taxon>
        <taxon>Burkholderiales</taxon>
        <taxon>Alcaligenaceae</taxon>
        <taxon>Parvibium</taxon>
    </lineage>
</organism>
<feature type="active site" evidence="9">
    <location>
        <position position="180"/>
    </location>
</feature>
<dbReference type="Pfam" id="PF00589">
    <property type="entry name" value="Phage_integrase"/>
    <property type="match status" value="1"/>
</dbReference>
<keyword evidence="6 9" id="KW-0238">DNA-binding</keyword>
<feature type="active site" evidence="9">
    <location>
        <position position="215"/>
    </location>
</feature>
<dbReference type="HAMAP" id="MF_01808">
    <property type="entry name" value="Recomb_XerC_XerD"/>
    <property type="match status" value="1"/>
</dbReference>
<evidence type="ECO:0000256" key="8">
    <source>
        <dbReference type="ARBA" id="ARBA00023306"/>
    </source>
</evidence>
<evidence type="ECO:0000256" key="2">
    <source>
        <dbReference type="ARBA" id="ARBA00022490"/>
    </source>
</evidence>
<dbReference type="GO" id="GO:0007059">
    <property type="term" value="P:chromosome segregation"/>
    <property type="evidence" value="ECO:0007669"/>
    <property type="project" value="UniProtKB-UniRule"/>
</dbReference>
<dbReference type="PANTHER" id="PTHR30349">
    <property type="entry name" value="PHAGE INTEGRASE-RELATED"/>
    <property type="match status" value="1"/>
</dbReference>
<dbReference type="InterPro" id="IPR050090">
    <property type="entry name" value="Tyrosine_recombinase_XerCD"/>
</dbReference>
<dbReference type="InterPro" id="IPR023009">
    <property type="entry name" value="Tyrosine_recombinase_XerC/XerD"/>
</dbReference>
<dbReference type="GO" id="GO:0051301">
    <property type="term" value="P:cell division"/>
    <property type="evidence" value="ECO:0007669"/>
    <property type="project" value="UniProtKB-KW"/>
</dbReference>
<protein>
    <recommendedName>
        <fullName evidence="9">Tyrosine recombinase XerC</fullName>
    </recommendedName>
</protein>
<sequence length="343" mass="38017">MDTSLPPAAAPNPNSPTPARYLTHLRVERRLSPRTLANYTRDLGLLEAKAADRAWHDITQHDIRLWASKRHAEGADGKTIAAMLSCWRGFFTWLCEQGLCTHNPVQGVRAPKTGQRLPKALSADMAQQLLNSPTHLPTRSPSPQALSEQEVEGVETVEDDHSVLCRDQAMMELLYSAGLRISELVGLDVQPIQTRDYQSLGYVDMPAALVTVVGKGQKRRTVPVGSVALAALEKWLSARAQWPHVVCQEALFLSARGLRISPVVVRQRLALMAQRAGLPTHVHPHMLRHSFASHILQSSGDLRAVQELLGHANISTTQIYTRLDWQHLAKAYDAAHPRAKKQD</sequence>
<feature type="active site" evidence="9">
    <location>
        <position position="311"/>
    </location>
</feature>
<feature type="domain" description="Core-binding (CB)" evidence="12">
    <location>
        <begin position="12"/>
        <end position="95"/>
    </location>
</feature>
<dbReference type="InterPro" id="IPR004107">
    <property type="entry name" value="Integrase_SAM-like_N"/>
</dbReference>
<keyword evidence="14" id="KW-1185">Reference proteome</keyword>
<feature type="active site" description="O-(3'-phospho-DNA)-tyrosine intermediate" evidence="9">
    <location>
        <position position="320"/>
    </location>
</feature>
<keyword evidence="3 9" id="KW-0132">Cell division</keyword>
<dbReference type="SUPFAM" id="SSF56349">
    <property type="entry name" value="DNA breaking-rejoining enzymes"/>
    <property type="match status" value="1"/>
</dbReference>
<keyword evidence="8 9" id="KW-0131">Cell cycle</keyword>
<dbReference type="Gene3D" id="1.10.443.10">
    <property type="entry name" value="Intergrase catalytic core"/>
    <property type="match status" value="1"/>
</dbReference>
<dbReference type="OrthoDB" id="9801717at2"/>
<feature type="domain" description="Tyr recombinase" evidence="11">
    <location>
        <begin position="116"/>
        <end position="333"/>
    </location>
</feature>
<dbReference type="RefSeq" id="WP_114402718.1">
    <property type="nucleotide sequence ID" value="NZ_QPGB01000002.1"/>
</dbReference>
<reference evidence="13 14" key="1">
    <citation type="journal article" date="2018" name="Int. J. Syst. Evol. Microbiol.">
        <title>Parvibium lacunae gen. nov., sp. nov., a new member of the family Alcaligenaceae isolated from a freshwater pond.</title>
        <authorList>
            <person name="Chen W.M."/>
            <person name="Xie P.B."/>
            <person name="Hsu M.Y."/>
            <person name="Sheu S.Y."/>
        </authorList>
    </citation>
    <scope>NUCLEOTIDE SEQUENCE [LARGE SCALE GENOMIC DNA]</scope>
    <source>
        <strain evidence="13 14">KMB9</strain>
    </source>
</reference>
<dbReference type="InterPro" id="IPR044068">
    <property type="entry name" value="CB"/>
</dbReference>
<comment type="similarity">
    <text evidence="9">Belongs to the 'phage' integrase family. XerC subfamily.</text>
</comment>
<keyword evidence="5 9" id="KW-0229">DNA integration</keyword>
<keyword evidence="7 9" id="KW-0233">DNA recombination</keyword>
<feature type="active site" evidence="9">
    <location>
        <position position="288"/>
    </location>
</feature>
<dbReference type="GO" id="GO:0006313">
    <property type="term" value="P:DNA transposition"/>
    <property type="evidence" value="ECO:0007669"/>
    <property type="project" value="UniProtKB-UniRule"/>
</dbReference>
<dbReference type="PROSITE" id="PS51898">
    <property type="entry name" value="TYR_RECOMBINASE"/>
    <property type="match status" value="1"/>
</dbReference>
<evidence type="ECO:0000259" key="11">
    <source>
        <dbReference type="PROSITE" id="PS51898"/>
    </source>
</evidence>
<dbReference type="Proteomes" id="UP000252357">
    <property type="component" value="Unassembled WGS sequence"/>
</dbReference>
<evidence type="ECO:0000256" key="7">
    <source>
        <dbReference type="ARBA" id="ARBA00023172"/>
    </source>
</evidence>